<feature type="compositionally biased region" description="Basic and acidic residues" evidence="7">
    <location>
        <begin position="162"/>
        <end position="173"/>
    </location>
</feature>
<dbReference type="EMBL" id="CP111015">
    <property type="protein sequence ID" value="WAR03828.1"/>
    <property type="molecule type" value="Genomic_DNA"/>
</dbReference>
<name>A0ABY7E1F5_MYAAR</name>
<comment type="similarity">
    <text evidence="2">Belongs to the CUSTOS family.</text>
</comment>
<keyword evidence="6" id="KW-0539">Nucleus</keyword>
<evidence type="ECO:0000256" key="7">
    <source>
        <dbReference type="SAM" id="MobiDB-lite"/>
    </source>
</evidence>
<keyword evidence="4" id="KW-0217">Developmental protein</keyword>
<evidence type="ECO:0000256" key="6">
    <source>
        <dbReference type="ARBA" id="ARBA00023242"/>
    </source>
</evidence>
<evidence type="ECO:0000313" key="8">
    <source>
        <dbReference type="EMBL" id="WAR03828.1"/>
    </source>
</evidence>
<keyword evidence="9" id="KW-1185">Reference proteome</keyword>
<evidence type="ECO:0000256" key="2">
    <source>
        <dbReference type="ARBA" id="ARBA00008632"/>
    </source>
</evidence>
<gene>
    <name evidence="8" type="ORF">MAR_010386</name>
</gene>
<protein>
    <recommendedName>
        <fullName evidence="3">Protein CUSTOS</fullName>
    </recommendedName>
</protein>
<dbReference type="Proteomes" id="UP001164746">
    <property type="component" value="Chromosome 4"/>
</dbReference>
<proteinExistence type="inferred from homology"/>
<organism evidence="8 9">
    <name type="scientific">Mya arenaria</name>
    <name type="common">Soft-shell clam</name>
    <dbReference type="NCBI Taxonomy" id="6604"/>
    <lineage>
        <taxon>Eukaryota</taxon>
        <taxon>Metazoa</taxon>
        <taxon>Spiralia</taxon>
        <taxon>Lophotrochozoa</taxon>
        <taxon>Mollusca</taxon>
        <taxon>Bivalvia</taxon>
        <taxon>Autobranchia</taxon>
        <taxon>Heteroconchia</taxon>
        <taxon>Euheterodonta</taxon>
        <taxon>Imparidentia</taxon>
        <taxon>Neoheterodontei</taxon>
        <taxon>Myida</taxon>
        <taxon>Myoidea</taxon>
        <taxon>Myidae</taxon>
        <taxon>Mya</taxon>
    </lineage>
</organism>
<dbReference type="InterPro" id="IPR026694">
    <property type="entry name" value="CUSTOS"/>
</dbReference>
<evidence type="ECO:0000256" key="3">
    <source>
        <dbReference type="ARBA" id="ARBA00013465"/>
    </source>
</evidence>
<evidence type="ECO:0000256" key="4">
    <source>
        <dbReference type="ARBA" id="ARBA00022473"/>
    </source>
</evidence>
<comment type="subcellular location">
    <subcellularLocation>
        <location evidence="1">Nucleus envelope</location>
    </subcellularLocation>
</comment>
<evidence type="ECO:0000256" key="1">
    <source>
        <dbReference type="ARBA" id="ARBA00004259"/>
    </source>
</evidence>
<accession>A0ABY7E1F5</accession>
<evidence type="ECO:0000313" key="9">
    <source>
        <dbReference type="Proteomes" id="UP001164746"/>
    </source>
</evidence>
<dbReference type="PANTHER" id="PTHR14482:SF0">
    <property type="entry name" value="PROTEIN CUSTOS"/>
    <property type="match status" value="1"/>
</dbReference>
<feature type="region of interest" description="Disordered" evidence="7">
    <location>
        <begin position="139"/>
        <end position="173"/>
    </location>
</feature>
<evidence type="ECO:0000256" key="5">
    <source>
        <dbReference type="ARBA" id="ARBA00022687"/>
    </source>
</evidence>
<feature type="compositionally biased region" description="Basic residues" evidence="7">
    <location>
        <begin position="242"/>
        <end position="255"/>
    </location>
</feature>
<feature type="region of interest" description="Disordered" evidence="7">
    <location>
        <begin position="210"/>
        <end position="255"/>
    </location>
</feature>
<dbReference type="Pfam" id="PF23999">
    <property type="entry name" value="CUSTOS"/>
    <property type="match status" value="1"/>
</dbReference>
<sequence length="255" mass="28039">MAAPVESDLSSSSDENEDLAKIKEAVESSVAFFTGSKVQTNQANQLQHDETENKTHQNIMAILPSNRPDLSVEEDEGNHLLSTTPGFRRHVAAKLIKSLDNLIDSSSTCFQTTKCQQTTSNSDHQGIRLFHSSSLFISASENQPKQPSRRKRPPSSSDSSSEDERLAEASISHERIVEQSRVPYHSNMGPADVIIVRNTVPDVHNGCGSDSVHVHNGRGESRPSTCTDMTGLKDNAPEALPKKKHKKKKKQMLTT</sequence>
<keyword evidence="5" id="KW-0879">Wnt signaling pathway</keyword>
<reference evidence="8" key="1">
    <citation type="submission" date="2022-11" db="EMBL/GenBank/DDBJ databases">
        <title>Centuries of genome instability and evolution in soft-shell clam transmissible cancer (bioRxiv).</title>
        <authorList>
            <person name="Hart S.F.M."/>
            <person name="Yonemitsu M.A."/>
            <person name="Giersch R.M."/>
            <person name="Beal B.F."/>
            <person name="Arriagada G."/>
            <person name="Davis B.W."/>
            <person name="Ostrander E.A."/>
            <person name="Goff S.P."/>
            <person name="Metzger M.J."/>
        </authorList>
    </citation>
    <scope>NUCLEOTIDE SEQUENCE</scope>
    <source>
        <strain evidence="8">MELC-2E11</strain>
        <tissue evidence="8">Siphon/mantle</tissue>
    </source>
</reference>
<dbReference type="PANTHER" id="PTHR14482">
    <property type="entry name" value="CHROMOSOME 12 ORF 43 HOMOLOG"/>
    <property type="match status" value="1"/>
</dbReference>